<protein>
    <submittedName>
        <fullName evidence="2">Uncharacterized protein</fullName>
    </submittedName>
</protein>
<feature type="region of interest" description="Disordered" evidence="1">
    <location>
        <begin position="1"/>
        <end position="35"/>
    </location>
</feature>
<dbReference type="OrthoDB" id="5919778at2759"/>
<evidence type="ECO:0000313" key="3">
    <source>
        <dbReference type="Proteomes" id="UP000054776"/>
    </source>
</evidence>
<dbReference type="InParanoid" id="A0A0V1BQS6"/>
<keyword evidence="3" id="KW-1185">Reference proteome</keyword>
<evidence type="ECO:0000256" key="1">
    <source>
        <dbReference type="SAM" id="MobiDB-lite"/>
    </source>
</evidence>
<sequence length="65" mass="7481">MKKRKSENRRHEEQITNGTKRIADGTKQNKKRQKVYAVPRGSPFCKAGLGIRCNSYTLAMSMKPR</sequence>
<accession>A0A0V1BQS6</accession>
<dbReference type="Proteomes" id="UP000054776">
    <property type="component" value="Unassembled WGS sequence"/>
</dbReference>
<evidence type="ECO:0000313" key="2">
    <source>
        <dbReference type="EMBL" id="KRY39185.1"/>
    </source>
</evidence>
<dbReference type="AlphaFoldDB" id="A0A0V1BQS6"/>
<comment type="caution">
    <text evidence="2">The sequence shown here is derived from an EMBL/GenBank/DDBJ whole genome shotgun (WGS) entry which is preliminary data.</text>
</comment>
<gene>
    <name evidence="2" type="ORF">T01_9334</name>
</gene>
<organism evidence="2 3">
    <name type="scientific">Trichinella spiralis</name>
    <name type="common">Trichina worm</name>
    <dbReference type="NCBI Taxonomy" id="6334"/>
    <lineage>
        <taxon>Eukaryota</taxon>
        <taxon>Metazoa</taxon>
        <taxon>Ecdysozoa</taxon>
        <taxon>Nematoda</taxon>
        <taxon>Enoplea</taxon>
        <taxon>Dorylaimia</taxon>
        <taxon>Trichinellida</taxon>
        <taxon>Trichinellidae</taxon>
        <taxon>Trichinella</taxon>
    </lineage>
</organism>
<name>A0A0V1BQS6_TRISP</name>
<reference evidence="2 3" key="1">
    <citation type="submission" date="2015-01" db="EMBL/GenBank/DDBJ databases">
        <title>Evolution of Trichinella species and genotypes.</title>
        <authorList>
            <person name="Korhonen P.K."/>
            <person name="Edoardo P."/>
            <person name="Giuseppe L.R."/>
            <person name="Gasser R.B."/>
        </authorList>
    </citation>
    <scope>NUCLEOTIDE SEQUENCE [LARGE SCALE GENOMIC DNA]</scope>
    <source>
        <strain evidence="2">ISS3</strain>
    </source>
</reference>
<dbReference type="EMBL" id="JYDH01000020">
    <property type="protein sequence ID" value="KRY39185.1"/>
    <property type="molecule type" value="Genomic_DNA"/>
</dbReference>
<feature type="non-terminal residue" evidence="2">
    <location>
        <position position="65"/>
    </location>
</feature>
<proteinExistence type="predicted"/>